<dbReference type="AlphaFoldDB" id="A0A4R8ZE82"/>
<name>A0A4R8ZE82_9MICO</name>
<reference evidence="2 3" key="1">
    <citation type="submission" date="2019-03" db="EMBL/GenBank/DDBJ databases">
        <title>Genomics of glacier-inhabiting Cryobacterium strains.</title>
        <authorList>
            <person name="Liu Q."/>
            <person name="Xin Y.-H."/>
        </authorList>
    </citation>
    <scope>NUCLEOTIDE SEQUENCE [LARGE SCALE GENOMIC DNA]</scope>
    <source>
        <strain evidence="2 3">TMT1-1</strain>
    </source>
</reference>
<dbReference type="Proteomes" id="UP000298424">
    <property type="component" value="Unassembled WGS sequence"/>
</dbReference>
<gene>
    <name evidence="2" type="ORF">E3T27_08135</name>
</gene>
<evidence type="ECO:0000313" key="3">
    <source>
        <dbReference type="Proteomes" id="UP000298424"/>
    </source>
</evidence>
<protein>
    <submittedName>
        <fullName evidence="2">Uncharacterized protein</fullName>
    </submittedName>
</protein>
<evidence type="ECO:0000256" key="1">
    <source>
        <dbReference type="SAM" id="MobiDB-lite"/>
    </source>
</evidence>
<organism evidence="2 3">
    <name type="scientific">Cryobacterium lyxosi</name>
    <dbReference type="NCBI Taxonomy" id="1259228"/>
    <lineage>
        <taxon>Bacteria</taxon>
        <taxon>Bacillati</taxon>
        <taxon>Actinomycetota</taxon>
        <taxon>Actinomycetes</taxon>
        <taxon>Micrococcales</taxon>
        <taxon>Microbacteriaceae</taxon>
        <taxon>Cryobacterium</taxon>
    </lineage>
</organism>
<dbReference type="RefSeq" id="WP_134572213.1">
    <property type="nucleotide sequence ID" value="NZ_SOGT01000011.1"/>
</dbReference>
<proteinExistence type="predicted"/>
<sequence length="65" mass="6453">MRNPGGDPGHGIDARDTQPQQTGLGTAGSGILSVIVEFAVNLTGCVKPAASGRLAAGFMVFPADG</sequence>
<keyword evidence="3" id="KW-1185">Reference proteome</keyword>
<feature type="region of interest" description="Disordered" evidence="1">
    <location>
        <begin position="1"/>
        <end position="26"/>
    </location>
</feature>
<evidence type="ECO:0000313" key="2">
    <source>
        <dbReference type="EMBL" id="TFD25780.1"/>
    </source>
</evidence>
<dbReference type="EMBL" id="SOGT01000011">
    <property type="protein sequence ID" value="TFD25780.1"/>
    <property type="molecule type" value="Genomic_DNA"/>
</dbReference>
<comment type="caution">
    <text evidence="2">The sequence shown here is derived from an EMBL/GenBank/DDBJ whole genome shotgun (WGS) entry which is preliminary data.</text>
</comment>
<accession>A0A4R8ZE82</accession>